<keyword evidence="7" id="KW-0812">Transmembrane</keyword>
<feature type="region of interest" description="Disordered" evidence="6">
    <location>
        <begin position="123"/>
        <end position="195"/>
    </location>
</feature>
<accession>A0A9W6XCL8</accession>
<dbReference type="InterPro" id="IPR036470">
    <property type="entry name" value="Elicitin_sf"/>
</dbReference>
<feature type="compositionally biased region" description="Low complexity" evidence="6">
    <location>
        <begin position="34"/>
        <end position="48"/>
    </location>
</feature>
<feature type="compositionally biased region" description="Polar residues" evidence="6">
    <location>
        <begin position="7"/>
        <end position="33"/>
    </location>
</feature>
<feature type="compositionally biased region" description="Polar residues" evidence="6">
    <location>
        <begin position="174"/>
        <end position="192"/>
    </location>
</feature>
<evidence type="ECO:0000256" key="2">
    <source>
        <dbReference type="ARBA" id="ARBA00009544"/>
    </source>
</evidence>
<dbReference type="Proteomes" id="UP001165121">
    <property type="component" value="Unassembled WGS sequence"/>
</dbReference>
<evidence type="ECO:0000256" key="6">
    <source>
        <dbReference type="SAM" id="MobiDB-lite"/>
    </source>
</evidence>
<name>A0A9W6XCL8_9STRA</name>
<evidence type="ECO:0000256" key="7">
    <source>
        <dbReference type="SAM" id="Phobius"/>
    </source>
</evidence>
<dbReference type="OrthoDB" id="125213at2759"/>
<organism evidence="8 9">
    <name type="scientific">Phytophthora fragariaefolia</name>
    <dbReference type="NCBI Taxonomy" id="1490495"/>
    <lineage>
        <taxon>Eukaryota</taxon>
        <taxon>Sar</taxon>
        <taxon>Stramenopiles</taxon>
        <taxon>Oomycota</taxon>
        <taxon>Peronosporomycetes</taxon>
        <taxon>Peronosporales</taxon>
        <taxon>Peronosporaceae</taxon>
        <taxon>Phytophthora</taxon>
    </lineage>
</organism>
<feature type="compositionally biased region" description="Polar residues" evidence="6">
    <location>
        <begin position="123"/>
        <end position="135"/>
    </location>
</feature>
<dbReference type="SUPFAM" id="SSF48647">
    <property type="entry name" value="Fungal elicitin"/>
    <property type="match status" value="1"/>
</dbReference>
<evidence type="ECO:0000256" key="4">
    <source>
        <dbReference type="ARBA" id="ARBA00022978"/>
    </source>
</evidence>
<dbReference type="Gene3D" id="1.10.239.10">
    <property type="entry name" value="Elicitin domain"/>
    <property type="match status" value="1"/>
</dbReference>
<keyword evidence="4" id="KW-0928">Hypersensitive response elicitation</keyword>
<feature type="compositionally biased region" description="Low complexity" evidence="6">
    <location>
        <begin position="68"/>
        <end position="107"/>
    </location>
</feature>
<keyword evidence="9" id="KW-1185">Reference proteome</keyword>
<comment type="similarity">
    <text evidence="2">Belongs to the elicitin family.</text>
</comment>
<proteinExistence type="inferred from homology"/>
<comment type="subcellular location">
    <subcellularLocation>
        <location evidence="1">Secreted</location>
    </subcellularLocation>
</comment>
<keyword evidence="3" id="KW-0964">Secreted</keyword>
<evidence type="ECO:0000256" key="3">
    <source>
        <dbReference type="ARBA" id="ARBA00022525"/>
    </source>
</evidence>
<reference evidence="8" key="1">
    <citation type="submission" date="2023-04" db="EMBL/GenBank/DDBJ databases">
        <title>Phytophthora fragariaefolia NBRC 109709.</title>
        <authorList>
            <person name="Ichikawa N."/>
            <person name="Sato H."/>
            <person name="Tonouchi N."/>
        </authorList>
    </citation>
    <scope>NUCLEOTIDE SEQUENCE</scope>
    <source>
        <strain evidence="8">NBRC 109709</strain>
    </source>
</reference>
<sequence>MPEHTSEQSPDTAQGASVNFSSPLLLTENAMTTSSSAGASNPGGASSSIDLSVPTAPAETKSTSTEYPTTPTQAPTEAATQSPTQTPTQVPTQAPMETPTTAPVVVPAATPVEALPAATATGNFGVSQSDESSAAFQGGARQSPVATVEPAKEIAGSASSLDSTRSSTSDREGATSTSYSRESITANKNTGSDENEIIIAHPGSDSSTFQYVASTECSKDEVDNVYTLYSNCRTAFDLCVYASNYQIFPYQGKHPTQAQIQGMAESDACIAMFVVVIKANFSACTIGGMPLVSAVETLLKISVDLAKGFEDKAPSADLFRELLTWRYEVDLAKAAGVPYDGNSALYAEFEVNLDAALENTTIRVNDGLSVDVRLPNGSYEKFEDAIDFIVKDASSDWVPGFVEANSAVGSLSSSSGSSATSKGVVIESSKSAAARRCALSIWSLLVVIAVSAFVAAEGAARRV</sequence>
<gene>
    <name evidence="8" type="ORF">Pfra01_000966900</name>
</gene>
<comment type="caution">
    <text evidence="8">The sequence shown here is derived from an EMBL/GenBank/DDBJ whole genome shotgun (WGS) entry which is preliminary data.</text>
</comment>
<dbReference type="SMART" id="SM01187">
    <property type="entry name" value="Elicitin"/>
    <property type="match status" value="1"/>
</dbReference>
<protein>
    <submittedName>
        <fullName evidence="8">Unnamed protein product</fullName>
    </submittedName>
</protein>
<evidence type="ECO:0000313" key="8">
    <source>
        <dbReference type="EMBL" id="GMF35964.1"/>
    </source>
</evidence>
<evidence type="ECO:0000313" key="9">
    <source>
        <dbReference type="Proteomes" id="UP001165121"/>
    </source>
</evidence>
<feature type="transmembrane region" description="Helical" evidence="7">
    <location>
        <begin position="439"/>
        <end position="460"/>
    </location>
</feature>
<evidence type="ECO:0000256" key="5">
    <source>
        <dbReference type="ARBA" id="ARBA00023157"/>
    </source>
</evidence>
<keyword evidence="5" id="KW-1015">Disulfide bond</keyword>
<dbReference type="GO" id="GO:0052040">
    <property type="term" value="P:symbiont-mediated perturbation of host programmed cell death"/>
    <property type="evidence" value="ECO:0007669"/>
    <property type="project" value="UniProtKB-KW"/>
</dbReference>
<dbReference type="AlphaFoldDB" id="A0A9W6XCL8"/>
<feature type="compositionally biased region" description="Low complexity" evidence="6">
    <location>
        <begin position="157"/>
        <end position="167"/>
    </location>
</feature>
<keyword evidence="7" id="KW-1133">Transmembrane helix</keyword>
<keyword evidence="7" id="KW-0472">Membrane</keyword>
<feature type="region of interest" description="Disordered" evidence="6">
    <location>
        <begin position="1"/>
        <end position="107"/>
    </location>
</feature>
<dbReference type="GO" id="GO:0005576">
    <property type="term" value="C:extracellular region"/>
    <property type="evidence" value="ECO:0007669"/>
    <property type="project" value="UniProtKB-SubCell"/>
</dbReference>
<dbReference type="Pfam" id="PF00964">
    <property type="entry name" value="Elicitin"/>
    <property type="match status" value="1"/>
</dbReference>
<dbReference type="InterPro" id="IPR002200">
    <property type="entry name" value="Elicitin"/>
</dbReference>
<dbReference type="EMBL" id="BSXT01000903">
    <property type="protein sequence ID" value="GMF35964.1"/>
    <property type="molecule type" value="Genomic_DNA"/>
</dbReference>
<evidence type="ECO:0000256" key="1">
    <source>
        <dbReference type="ARBA" id="ARBA00004613"/>
    </source>
</evidence>